<accession>A0ABR1U6E1</accession>
<dbReference type="GeneID" id="92093988"/>
<evidence type="ECO:0000313" key="1">
    <source>
        <dbReference type="EMBL" id="KAK8054449.1"/>
    </source>
</evidence>
<reference evidence="1 2" key="1">
    <citation type="submission" date="2023-01" db="EMBL/GenBank/DDBJ databases">
        <title>Analysis of 21 Apiospora genomes using comparative genomics revels a genus with tremendous synthesis potential of carbohydrate active enzymes and secondary metabolites.</title>
        <authorList>
            <person name="Sorensen T."/>
        </authorList>
    </citation>
    <scope>NUCLEOTIDE SEQUENCE [LARGE SCALE GENOMIC DNA]</scope>
    <source>
        <strain evidence="1 2">CBS 135458</strain>
    </source>
</reference>
<organism evidence="1 2">
    <name type="scientific">Apiospora phragmitis</name>
    <dbReference type="NCBI Taxonomy" id="2905665"/>
    <lineage>
        <taxon>Eukaryota</taxon>
        <taxon>Fungi</taxon>
        <taxon>Dikarya</taxon>
        <taxon>Ascomycota</taxon>
        <taxon>Pezizomycotina</taxon>
        <taxon>Sordariomycetes</taxon>
        <taxon>Xylariomycetidae</taxon>
        <taxon>Amphisphaeriales</taxon>
        <taxon>Apiosporaceae</taxon>
        <taxon>Apiospora</taxon>
    </lineage>
</organism>
<comment type="caution">
    <text evidence="1">The sequence shown here is derived from an EMBL/GenBank/DDBJ whole genome shotgun (WGS) entry which is preliminary data.</text>
</comment>
<name>A0ABR1U6E1_9PEZI</name>
<dbReference type="RefSeq" id="XP_066713095.1">
    <property type="nucleotide sequence ID" value="XM_066860925.1"/>
</dbReference>
<evidence type="ECO:0000313" key="2">
    <source>
        <dbReference type="Proteomes" id="UP001480595"/>
    </source>
</evidence>
<proteinExistence type="predicted"/>
<sequence>MDGPHRQEDLNIRLRLVEVAHVKVDYLEYKGKDSGGYHHDQIGARMPGLATLGLWLYAERMPYPALRREDRRNLADALTAYSEQAKGIAHAGRLISFRVHGALDGSLFWPQPQESNEGGGVKEPQWPNLQHFDVQLERNTPSGWWYFMSKGEPAYDDEPTGVFNEEKEELLDRNVPHEDTMQPLLAAWAKALMRMPSLRTARLLFQLHQVQIPTSNDEGTVGHGHEEIQRLEYFMEDWEVVYEAPGQSNTVWSNLLTWEERRCRRLVFHNTAGWRPVKGTMDLLQAIGSGSWPGPEMAVLTAERNKIVR</sequence>
<keyword evidence="2" id="KW-1185">Reference proteome</keyword>
<gene>
    <name evidence="1" type="ORF">PG994_009516</name>
</gene>
<protein>
    <submittedName>
        <fullName evidence="1">Uncharacterized protein</fullName>
    </submittedName>
</protein>
<dbReference type="Proteomes" id="UP001480595">
    <property type="component" value="Unassembled WGS sequence"/>
</dbReference>
<dbReference type="EMBL" id="JAQQWL010000010">
    <property type="protein sequence ID" value="KAK8054449.1"/>
    <property type="molecule type" value="Genomic_DNA"/>
</dbReference>